<dbReference type="Pfam" id="PF06541">
    <property type="entry name" value="ABC_trans_CmpB"/>
    <property type="match status" value="1"/>
</dbReference>
<keyword evidence="1" id="KW-0812">Transmembrane</keyword>
<feature type="transmembrane region" description="Helical" evidence="1">
    <location>
        <begin position="516"/>
        <end position="542"/>
    </location>
</feature>
<comment type="caution">
    <text evidence="2">The sequence shown here is derived from an EMBL/GenBank/DDBJ whole genome shotgun (WGS) entry which is preliminary data.</text>
</comment>
<evidence type="ECO:0000256" key="1">
    <source>
        <dbReference type="SAM" id="Phobius"/>
    </source>
</evidence>
<feature type="transmembrane region" description="Helical" evidence="1">
    <location>
        <begin position="131"/>
        <end position="151"/>
    </location>
</feature>
<keyword evidence="3" id="KW-1185">Reference proteome</keyword>
<dbReference type="InterPro" id="IPR010380">
    <property type="entry name" value="DUF975"/>
</dbReference>
<dbReference type="GeneID" id="90530997"/>
<feature type="transmembrane region" description="Helical" evidence="1">
    <location>
        <begin position="251"/>
        <end position="275"/>
    </location>
</feature>
<name>A0ABT1S4E5_9FIRM</name>
<feature type="transmembrane region" description="Helical" evidence="1">
    <location>
        <begin position="191"/>
        <end position="212"/>
    </location>
</feature>
<dbReference type="InterPro" id="IPR010540">
    <property type="entry name" value="CmpB_TMEM229"/>
</dbReference>
<evidence type="ECO:0000313" key="3">
    <source>
        <dbReference type="Proteomes" id="UP001524473"/>
    </source>
</evidence>
<dbReference type="EMBL" id="JANFZH010000082">
    <property type="protein sequence ID" value="MCQ4841809.1"/>
    <property type="molecule type" value="Genomic_DNA"/>
</dbReference>
<dbReference type="RefSeq" id="WP_242871046.1">
    <property type="nucleotide sequence ID" value="NZ_CABKVV010000008.1"/>
</dbReference>
<feature type="transmembrane region" description="Helical" evidence="1">
    <location>
        <begin position="412"/>
        <end position="431"/>
    </location>
</feature>
<keyword evidence="1" id="KW-0472">Membrane</keyword>
<keyword evidence="1" id="KW-1133">Transmembrane helix</keyword>
<dbReference type="Pfam" id="PF06161">
    <property type="entry name" value="DUF975"/>
    <property type="match status" value="1"/>
</dbReference>
<proteinExistence type="predicted"/>
<dbReference type="Proteomes" id="UP001524473">
    <property type="component" value="Unassembled WGS sequence"/>
</dbReference>
<reference evidence="2 3" key="1">
    <citation type="submission" date="2022-06" db="EMBL/GenBank/DDBJ databases">
        <title>Isolation of gut microbiota from human fecal samples.</title>
        <authorList>
            <person name="Pamer E.G."/>
            <person name="Barat B."/>
            <person name="Waligurski E."/>
            <person name="Medina S."/>
            <person name="Paddock L."/>
            <person name="Mostad J."/>
        </authorList>
    </citation>
    <scope>NUCLEOTIDE SEQUENCE [LARGE SCALE GENOMIC DNA]</scope>
    <source>
        <strain evidence="2 3">DFI.9.73</strain>
    </source>
</reference>
<accession>A0ABT1S4E5</accession>
<dbReference type="PANTHER" id="PTHR40076:SF1">
    <property type="entry name" value="MEMBRANE PROTEIN"/>
    <property type="match status" value="1"/>
</dbReference>
<feature type="transmembrane region" description="Helical" evidence="1">
    <location>
        <begin position="476"/>
        <end position="496"/>
    </location>
</feature>
<organism evidence="2 3">
    <name type="scientific">Neglectibacter timonensis</name>
    <dbReference type="NCBI Taxonomy" id="1776382"/>
    <lineage>
        <taxon>Bacteria</taxon>
        <taxon>Bacillati</taxon>
        <taxon>Bacillota</taxon>
        <taxon>Clostridia</taxon>
        <taxon>Eubacteriales</taxon>
        <taxon>Oscillospiraceae</taxon>
        <taxon>Neglectibacter</taxon>
    </lineage>
</organism>
<evidence type="ECO:0000313" key="2">
    <source>
        <dbReference type="EMBL" id="MCQ4841809.1"/>
    </source>
</evidence>
<dbReference type="PANTHER" id="PTHR40076">
    <property type="entry name" value="MEMBRANE PROTEIN-RELATED"/>
    <property type="match status" value="1"/>
</dbReference>
<sequence length="618" mass="69469">MTRKEMKRRAKTRLKKHYLIFVAACLIGAFLGGEFSGSLGALTSYSSEDLTPESKAAAPGRSLLQDESLVDLIVDLGEQAEKTPQKNAENENPIFGTSRGVFAYLVDAATSGSFLVTAFSALNSLLGSRSVALGILTGLAFLGVFAVWFFVQNMYAAVSRRIFLEGRVYEKVPAQRFLFFFRVKRWAKVSWTMFVTAVLQFLWSLTIVGGIIKHYSYILVPYIAAENSDVKAREAITLSRKMMHGHKWECFVFELTFLGWEALGVLTFGLTAICYSNPYRVASFSEYYAGLREKSLNIRLPGTELLNDRYLFEKPERTVAESAYADVLELMGQPVEDMPELTGFRGFMARNFGILFSDSPKEQAYEKSQADQLLIRSRKEALEGKAYPERLFPLPETEKRPRVETSHYLRHYSIWSLLLMFFLLSFVGWIWEVMLHLVAEHELVNRGMLHGPWLPIYGAGSILILVLLNRLRSRPALEFVSAVVLCGLVEYFTSYFTELTHNGQRWWDYSGYFINLNGRICGEGLLVFGLGGVLVVYLLAPMLDDFIRRIPRKVLIPVCLTLVLCFLGDQAYSSKVPNAGKGITEVQAASSAAALPTALFSEQPVVGGREAALWRRSV</sequence>
<protein>
    <submittedName>
        <fullName evidence="2">DUF975 family protein</fullName>
    </submittedName>
</protein>
<gene>
    <name evidence="2" type="ORF">NE695_18070</name>
</gene>
<feature type="transmembrane region" description="Helical" evidence="1">
    <location>
        <begin position="554"/>
        <end position="572"/>
    </location>
</feature>
<feature type="transmembrane region" description="Helical" evidence="1">
    <location>
        <begin position="451"/>
        <end position="469"/>
    </location>
</feature>